<name>A0ABS5EXN1_9PROT</name>
<evidence type="ECO:0000259" key="1">
    <source>
        <dbReference type="Pfam" id="PF01261"/>
    </source>
</evidence>
<dbReference type="InterPro" id="IPR013022">
    <property type="entry name" value="Xyl_isomerase-like_TIM-brl"/>
</dbReference>
<protein>
    <submittedName>
        <fullName evidence="2">Sugar phosphate isomerase/epimerase</fullName>
    </submittedName>
</protein>
<dbReference type="EMBL" id="JAAGBB010000012">
    <property type="protein sequence ID" value="MBR0665054.1"/>
    <property type="molecule type" value="Genomic_DNA"/>
</dbReference>
<keyword evidence="3" id="KW-1185">Reference proteome</keyword>
<keyword evidence="2" id="KW-0413">Isomerase</keyword>
<comment type="caution">
    <text evidence="2">The sequence shown here is derived from an EMBL/GenBank/DDBJ whole genome shotgun (WGS) entry which is preliminary data.</text>
</comment>
<dbReference type="Pfam" id="PF01261">
    <property type="entry name" value="AP_endonuc_2"/>
    <property type="match status" value="1"/>
</dbReference>
<organism evidence="2 3">
    <name type="scientific">Plastoroseomonas hellenica</name>
    <dbReference type="NCBI Taxonomy" id="2687306"/>
    <lineage>
        <taxon>Bacteria</taxon>
        <taxon>Pseudomonadati</taxon>
        <taxon>Pseudomonadota</taxon>
        <taxon>Alphaproteobacteria</taxon>
        <taxon>Acetobacterales</taxon>
        <taxon>Acetobacteraceae</taxon>
        <taxon>Plastoroseomonas</taxon>
    </lineage>
</organism>
<dbReference type="PANTHER" id="PTHR12110">
    <property type="entry name" value="HYDROXYPYRUVATE ISOMERASE"/>
    <property type="match status" value="1"/>
</dbReference>
<dbReference type="Proteomes" id="UP001196870">
    <property type="component" value="Unassembled WGS sequence"/>
</dbReference>
<evidence type="ECO:0000313" key="2">
    <source>
        <dbReference type="EMBL" id="MBR0665054.1"/>
    </source>
</evidence>
<evidence type="ECO:0000313" key="3">
    <source>
        <dbReference type="Proteomes" id="UP001196870"/>
    </source>
</evidence>
<dbReference type="Gene3D" id="3.20.20.150">
    <property type="entry name" value="Divalent-metal-dependent TIM barrel enzymes"/>
    <property type="match status" value="1"/>
</dbReference>
<dbReference type="GO" id="GO:0016853">
    <property type="term" value="F:isomerase activity"/>
    <property type="evidence" value="ECO:0007669"/>
    <property type="project" value="UniProtKB-KW"/>
</dbReference>
<proteinExistence type="predicted"/>
<dbReference type="PANTHER" id="PTHR12110:SF21">
    <property type="entry name" value="XYLOSE ISOMERASE-LIKE TIM BARREL DOMAIN-CONTAINING PROTEIN"/>
    <property type="match status" value="1"/>
</dbReference>
<dbReference type="RefSeq" id="WP_211852718.1">
    <property type="nucleotide sequence ID" value="NZ_JAAGBB010000012.1"/>
</dbReference>
<accession>A0ABS5EXN1</accession>
<feature type="domain" description="Xylose isomerase-like TIM barrel" evidence="1">
    <location>
        <begin position="22"/>
        <end position="268"/>
    </location>
</feature>
<gene>
    <name evidence="2" type="ORF">GXW71_11885</name>
</gene>
<dbReference type="SUPFAM" id="SSF51658">
    <property type="entry name" value="Xylose isomerase-like"/>
    <property type="match status" value="1"/>
</dbReference>
<reference evidence="3" key="1">
    <citation type="journal article" date="2021" name="Syst. Appl. Microbiol.">
        <title>Roseomonas hellenica sp. nov., isolated from roots of wild-growing Alkanna tinctoria.</title>
        <authorList>
            <person name="Rat A."/>
            <person name="Naranjo H.D."/>
            <person name="Lebbe L."/>
            <person name="Cnockaert M."/>
            <person name="Krigas N."/>
            <person name="Grigoriadou K."/>
            <person name="Maloupa E."/>
            <person name="Willems A."/>
        </authorList>
    </citation>
    <scope>NUCLEOTIDE SEQUENCE [LARGE SCALE GENOMIC DNA]</scope>
    <source>
        <strain evidence="3">LMG 31523</strain>
    </source>
</reference>
<sequence length="275" mass="29403">MRFRYTLCNEVVGALPFANQCALAAGLGYEGLEVAPFTLDDEAPHLLPTSLRSGMRAAAREEGIEITGLHWLLLAPKGLSITSADAAVRRRTLDFIQRIIALCADLGGRYLVHGSPYQRVVAADGDAGRAEEAMAWAGEWAAGAGVTYCLEPLAAEQTNWATTVAEAAAITSRIGNPHLRTMIDTCAAGLGESESVAALIERWMPQGVLAHVHLNDRNRRAPGQGEDRFAPILRALDATGYQGLCGLEPFEYLPDGATSAARAIGYLRGIEEAME</sequence>
<dbReference type="InterPro" id="IPR036237">
    <property type="entry name" value="Xyl_isomerase-like_sf"/>
</dbReference>
<dbReference type="InterPro" id="IPR050312">
    <property type="entry name" value="IolE/XylAMocC-like"/>
</dbReference>